<dbReference type="AlphaFoldDB" id="A0A409VSN2"/>
<sequence length="99" mass="10668">MATAAHESEQVEANIPDSTDSDHVVGIPGGWGRQLCVAELKKKQHSKASRNSSGDYPLVVFPPLPAGTEPLSLKRVRKASTLPDGTHFVPQVKKRPKMG</sequence>
<name>A0A409VSN2_PSICY</name>
<evidence type="ECO:0000256" key="1">
    <source>
        <dbReference type="SAM" id="MobiDB-lite"/>
    </source>
</evidence>
<proteinExistence type="predicted"/>
<gene>
    <name evidence="2" type="ORF">CVT25_006974</name>
</gene>
<accession>A0A409VSN2</accession>
<keyword evidence="3" id="KW-1185">Reference proteome</keyword>
<evidence type="ECO:0000313" key="2">
    <source>
        <dbReference type="EMBL" id="PPQ69196.1"/>
    </source>
</evidence>
<evidence type="ECO:0000313" key="3">
    <source>
        <dbReference type="Proteomes" id="UP000283269"/>
    </source>
</evidence>
<feature type="region of interest" description="Disordered" evidence="1">
    <location>
        <begin position="1"/>
        <end position="26"/>
    </location>
</feature>
<dbReference type="EMBL" id="NHYD01003940">
    <property type="protein sequence ID" value="PPQ69196.1"/>
    <property type="molecule type" value="Genomic_DNA"/>
</dbReference>
<organism evidence="2 3">
    <name type="scientific">Psilocybe cyanescens</name>
    <dbReference type="NCBI Taxonomy" id="93625"/>
    <lineage>
        <taxon>Eukaryota</taxon>
        <taxon>Fungi</taxon>
        <taxon>Dikarya</taxon>
        <taxon>Basidiomycota</taxon>
        <taxon>Agaricomycotina</taxon>
        <taxon>Agaricomycetes</taxon>
        <taxon>Agaricomycetidae</taxon>
        <taxon>Agaricales</taxon>
        <taxon>Agaricineae</taxon>
        <taxon>Strophariaceae</taxon>
        <taxon>Psilocybe</taxon>
    </lineage>
</organism>
<comment type="caution">
    <text evidence="2">The sequence shown here is derived from an EMBL/GenBank/DDBJ whole genome shotgun (WGS) entry which is preliminary data.</text>
</comment>
<dbReference type="Proteomes" id="UP000283269">
    <property type="component" value="Unassembled WGS sequence"/>
</dbReference>
<dbReference type="InParanoid" id="A0A409VSN2"/>
<protein>
    <submittedName>
        <fullName evidence="2">Uncharacterized protein</fullName>
    </submittedName>
</protein>
<reference evidence="2 3" key="1">
    <citation type="journal article" date="2018" name="Evol. Lett.">
        <title>Horizontal gene cluster transfer increased hallucinogenic mushroom diversity.</title>
        <authorList>
            <person name="Reynolds H.T."/>
            <person name="Vijayakumar V."/>
            <person name="Gluck-Thaler E."/>
            <person name="Korotkin H.B."/>
            <person name="Matheny P.B."/>
            <person name="Slot J.C."/>
        </authorList>
    </citation>
    <scope>NUCLEOTIDE SEQUENCE [LARGE SCALE GENOMIC DNA]</scope>
    <source>
        <strain evidence="2 3">2631</strain>
    </source>
</reference>